<dbReference type="Gene3D" id="1.20.5.170">
    <property type="match status" value="1"/>
</dbReference>
<keyword evidence="5" id="KW-0539">Nucleus</keyword>
<dbReference type="PROSITE" id="PS50217">
    <property type="entry name" value="BZIP"/>
    <property type="match status" value="1"/>
</dbReference>
<reference evidence="8 9" key="1">
    <citation type="submission" date="2024-06" db="EMBL/GenBank/DDBJ databases">
        <authorList>
            <person name="Kraege A."/>
            <person name="Thomma B."/>
        </authorList>
    </citation>
    <scope>NUCLEOTIDE SEQUENCE [LARGE SCALE GENOMIC DNA]</scope>
</reference>
<dbReference type="EMBL" id="CAXHTA020000008">
    <property type="protein sequence ID" value="CAL5223499.1"/>
    <property type="molecule type" value="Genomic_DNA"/>
</dbReference>
<dbReference type="Pfam" id="PF00170">
    <property type="entry name" value="bZIP_1"/>
    <property type="match status" value="1"/>
</dbReference>
<dbReference type="Proteomes" id="UP001497392">
    <property type="component" value="Unassembled WGS sequence"/>
</dbReference>
<organism evidence="8 9">
    <name type="scientific">Coccomyxa viridis</name>
    <dbReference type="NCBI Taxonomy" id="1274662"/>
    <lineage>
        <taxon>Eukaryota</taxon>
        <taxon>Viridiplantae</taxon>
        <taxon>Chlorophyta</taxon>
        <taxon>core chlorophytes</taxon>
        <taxon>Trebouxiophyceae</taxon>
        <taxon>Trebouxiophyceae incertae sedis</taxon>
        <taxon>Coccomyxaceae</taxon>
        <taxon>Coccomyxa</taxon>
    </lineage>
</organism>
<accession>A0ABP1FWN7</accession>
<proteinExistence type="predicted"/>
<feature type="domain" description="BZIP" evidence="7">
    <location>
        <begin position="89"/>
        <end position="146"/>
    </location>
</feature>
<dbReference type="CDD" id="cd14702">
    <property type="entry name" value="bZIP_plant_GBF1"/>
    <property type="match status" value="1"/>
</dbReference>
<protein>
    <submittedName>
        <fullName evidence="8">G6025 protein</fullName>
    </submittedName>
</protein>
<comment type="caution">
    <text evidence="8">The sequence shown here is derived from an EMBL/GenBank/DDBJ whole genome shotgun (WGS) entry which is preliminary data.</text>
</comment>
<keyword evidence="4" id="KW-0804">Transcription</keyword>
<evidence type="ECO:0000256" key="3">
    <source>
        <dbReference type="ARBA" id="ARBA00023125"/>
    </source>
</evidence>
<feature type="compositionally biased region" description="Polar residues" evidence="6">
    <location>
        <begin position="34"/>
        <end position="53"/>
    </location>
</feature>
<evidence type="ECO:0000256" key="5">
    <source>
        <dbReference type="ARBA" id="ARBA00023242"/>
    </source>
</evidence>
<dbReference type="SMART" id="SM00338">
    <property type="entry name" value="BRLZ"/>
    <property type="match status" value="1"/>
</dbReference>
<evidence type="ECO:0000259" key="7">
    <source>
        <dbReference type="PROSITE" id="PS50217"/>
    </source>
</evidence>
<feature type="region of interest" description="Disordered" evidence="6">
    <location>
        <begin position="34"/>
        <end position="77"/>
    </location>
</feature>
<keyword evidence="9" id="KW-1185">Reference proteome</keyword>
<sequence>MYPGLNEAWTSVARERCGFEGEPLCKRMFSTHSVDSTQDTETMPQSDNELSQQDTKDGKVKRKVGRPIAYSGDPFSPDLEPEQRRIILRRIANRESARRVRARRQDELDRLGQRVQGMDDSNSRLRVKLKASEAKEAHVRSELANLKGHLRRQTQESEALRGEVVKLKHMLTAAKEHKQLQMDMSFDKGTDLPPLLINPSAPLAPLQPGLAMCEPLEKPDTPTGKVPNPLISAFSEESAMQQPTYQGHPPPQALAAERTFSDFLQEINWELRS</sequence>
<evidence type="ECO:0000256" key="2">
    <source>
        <dbReference type="ARBA" id="ARBA00023015"/>
    </source>
</evidence>
<comment type="subcellular location">
    <subcellularLocation>
        <location evidence="1">Nucleus</location>
    </subcellularLocation>
</comment>
<name>A0ABP1FWN7_9CHLO</name>
<gene>
    <name evidence="8" type="primary">g6025</name>
    <name evidence="8" type="ORF">VP750_LOCUS5158</name>
</gene>
<dbReference type="InterPro" id="IPR046347">
    <property type="entry name" value="bZIP_sf"/>
</dbReference>
<keyword evidence="3" id="KW-0238">DNA-binding</keyword>
<evidence type="ECO:0000256" key="6">
    <source>
        <dbReference type="SAM" id="MobiDB-lite"/>
    </source>
</evidence>
<evidence type="ECO:0000313" key="9">
    <source>
        <dbReference type="Proteomes" id="UP001497392"/>
    </source>
</evidence>
<evidence type="ECO:0000256" key="4">
    <source>
        <dbReference type="ARBA" id="ARBA00023163"/>
    </source>
</evidence>
<dbReference type="InterPro" id="IPR045314">
    <property type="entry name" value="bZIP_plant_GBF1"/>
</dbReference>
<evidence type="ECO:0000313" key="8">
    <source>
        <dbReference type="EMBL" id="CAL5223499.1"/>
    </source>
</evidence>
<evidence type="ECO:0000256" key="1">
    <source>
        <dbReference type="ARBA" id="ARBA00004123"/>
    </source>
</evidence>
<dbReference type="SUPFAM" id="SSF57959">
    <property type="entry name" value="Leucine zipper domain"/>
    <property type="match status" value="1"/>
</dbReference>
<dbReference type="PROSITE" id="PS00036">
    <property type="entry name" value="BZIP_BASIC"/>
    <property type="match status" value="1"/>
</dbReference>
<dbReference type="InterPro" id="IPR004827">
    <property type="entry name" value="bZIP"/>
</dbReference>
<keyword evidence="2" id="KW-0805">Transcription regulation</keyword>